<sequence length="22" mass="2563">MILSLEQEVLIGNKTGERQQEF</sequence>
<dbReference type="AlphaFoldDB" id="A0A2P2NF52"/>
<accession>A0A2P2NF52</accession>
<dbReference type="EMBL" id="GGEC01060595">
    <property type="protein sequence ID" value="MBX41079.1"/>
    <property type="molecule type" value="Transcribed_RNA"/>
</dbReference>
<proteinExistence type="predicted"/>
<reference evidence="1" key="1">
    <citation type="submission" date="2018-02" db="EMBL/GenBank/DDBJ databases">
        <title>Rhizophora mucronata_Transcriptome.</title>
        <authorList>
            <person name="Meera S.P."/>
            <person name="Sreeshan A."/>
            <person name="Augustine A."/>
        </authorList>
    </citation>
    <scope>NUCLEOTIDE SEQUENCE</scope>
    <source>
        <tissue evidence="1">Leaf</tissue>
    </source>
</reference>
<protein>
    <submittedName>
        <fullName evidence="1">Uncharacterized protein</fullName>
    </submittedName>
</protein>
<evidence type="ECO:0000313" key="1">
    <source>
        <dbReference type="EMBL" id="MBX41079.1"/>
    </source>
</evidence>
<organism evidence="1">
    <name type="scientific">Rhizophora mucronata</name>
    <name type="common">Asiatic mangrove</name>
    <dbReference type="NCBI Taxonomy" id="61149"/>
    <lineage>
        <taxon>Eukaryota</taxon>
        <taxon>Viridiplantae</taxon>
        <taxon>Streptophyta</taxon>
        <taxon>Embryophyta</taxon>
        <taxon>Tracheophyta</taxon>
        <taxon>Spermatophyta</taxon>
        <taxon>Magnoliopsida</taxon>
        <taxon>eudicotyledons</taxon>
        <taxon>Gunneridae</taxon>
        <taxon>Pentapetalae</taxon>
        <taxon>rosids</taxon>
        <taxon>fabids</taxon>
        <taxon>Malpighiales</taxon>
        <taxon>Rhizophoraceae</taxon>
        <taxon>Rhizophora</taxon>
    </lineage>
</organism>
<name>A0A2P2NF52_RHIMU</name>